<dbReference type="EMBL" id="PREZ01000004">
    <property type="protein sequence ID" value="PPA70076.1"/>
    <property type="molecule type" value="Genomic_DNA"/>
</dbReference>
<organism evidence="1 2">
    <name type="scientific">Jeotgalibacillus proteolyticus</name>
    <dbReference type="NCBI Taxonomy" id="2082395"/>
    <lineage>
        <taxon>Bacteria</taxon>
        <taxon>Bacillati</taxon>
        <taxon>Bacillota</taxon>
        <taxon>Bacilli</taxon>
        <taxon>Bacillales</taxon>
        <taxon>Caryophanaceae</taxon>
        <taxon>Jeotgalibacillus</taxon>
    </lineage>
</organism>
<dbReference type="RefSeq" id="WP_104058026.1">
    <property type="nucleotide sequence ID" value="NZ_PREZ01000004.1"/>
</dbReference>
<comment type="caution">
    <text evidence="1">The sequence shown here is derived from an EMBL/GenBank/DDBJ whole genome shotgun (WGS) entry which is preliminary data.</text>
</comment>
<name>A0A2S5GAQ2_9BACL</name>
<evidence type="ECO:0000313" key="2">
    <source>
        <dbReference type="Proteomes" id="UP000239047"/>
    </source>
</evidence>
<evidence type="ECO:0008006" key="3">
    <source>
        <dbReference type="Google" id="ProtNLM"/>
    </source>
</evidence>
<dbReference type="OrthoDB" id="2614557at2"/>
<sequence>MLKVEIDLDQLQEVINNAVDKAIKRHALKDSLPALLTRKQFMQLLDIGDTKASELLNRKDFPVFREAGHPKVPTKQLFEWIDQNTNWVQKNTSYLNRVI</sequence>
<dbReference type="AlphaFoldDB" id="A0A2S5GAQ2"/>
<gene>
    <name evidence="1" type="ORF">C4B60_10825</name>
</gene>
<proteinExistence type="predicted"/>
<protein>
    <recommendedName>
        <fullName evidence="3">DNA-binding protein</fullName>
    </recommendedName>
</protein>
<reference evidence="1 2" key="1">
    <citation type="submission" date="2018-02" db="EMBL/GenBank/DDBJ databases">
        <title>Jeotgalibacillus proteolyticum sp. nov. a protease producing bacterium isolated from ocean sediments of Laizhou Bay.</title>
        <authorList>
            <person name="Li Y."/>
        </authorList>
    </citation>
    <scope>NUCLEOTIDE SEQUENCE [LARGE SCALE GENOMIC DNA]</scope>
    <source>
        <strain evidence="1 2">22-7</strain>
    </source>
</reference>
<keyword evidence="2" id="KW-1185">Reference proteome</keyword>
<accession>A0A2S5GAQ2</accession>
<evidence type="ECO:0000313" key="1">
    <source>
        <dbReference type="EMBL" id="PPA70076.1"/>
    </source>
</evidence>
<dbReference type="Proteomes" id="UP000239047">
    <property type="component" value="Unassembled WGS sequence"/>
</dbReference>